<keyword evidence="1" id="KW-1133">Transmembrane helix</keyword>
<evidence type="ECO:0000313" key="3">
    <source>
        <dbReference type="EMBL" id="KTB42932.1"/>
    </source>
</evidence>
<evidence type="ECO:0000256" key="1">
    <source>
        <dbReference type="SAM" id="Phobius"/>
    </source>
</evidence>
<accession>A0A0W0G310</accession>
<gene>
    <name evidence="3" type="ORF">WG66_4482</name>
</gene>
<reference evidence="3 4" key="1">
    <citation type="submission" date="2015-12" db="EMBL/GenBank/DDBJ databases">
        <title>Draft genome sequence of Moniliophthora roreri, the causal agent of frosty pod rot of cacao.</title>
        <authorList>
            <person name="Aime M.C."/>
            <person name="Diaz-Valderrama J.R."/>
            <person name="Kijpornyongpan T."/>
            <person name="Phillips-Mora W."/>
        </authorList>
    </citation>
    <scope>NUCLEOTIDE SEQUENCE [LARGE SCALE GENOMIC DNA]</scope>
    <source>
        <strain evidence="3 4">MCA 2952</strain>
    </source>
</reference>
<proteinExistence type="predicted"/>
<dbReference type="Proteomes" id="UP000054988">
    <property type="component" value="Unassembled WGS sequence"/>
</dbReference>
<keyword evidence="1" id="KW-0472">Membrane</keyword>
<feature type="transmembrane region" description="Helical" evidence="1">
    <location>
        <begin position="234"/>
        <end position="255"/>
    </location>
</feature>
<feature type="transmembrane region" description="Helical" evidence="1">
    <location>
        <begin position="192"/>
        <end position="213"/>
    </location>
</feature>
<dbReference type="Pfam" id="PF20151">
    <property type="entry name" value="DUF6533"/>
    <property type="match status" value="1"/>
</dbReference>
<comment type="caution">
    <text evidence="3">The sequence shown here is derived from an EMBL/GenBank/DDBJ whole genome shotgun (WGS) entry which is preliminary data.</text>
</comment>
<evidence type="ECO:0000259" key="2">
    <source>
        <dbReference type="Pfam" id="PF20151"/>
    </source>
</evidence>
<keyword evidence="1" id="KW-0812">Transmembrane</keyword>
<protein>
    <recommendedName>
        <fullName evidence="2">DUF6533 domain-containing protein</fullName>
    </recommendedName>
</protein>
<sequence length="313" mass="35526">MASFLLDTLHTLVTARYITIASLVCLVYDHIQTLHIEFKNVWTNKQHKNWYKLSFVVNRYLSEAVVAYVRPRLKSRQCGVRLHKLFPKKPLTKSLFKMSTICLGIHYNSYRSRCGVAMKDASLSPVFINLRVYRTWETRKHMTIILTGGSAIFISGVAVLAVLAAIEVQPVTFFIPIFSVCTFFKIPIKLQVLLGILASFDFFLIILAVYNALDRPHKTNSEVIDSLHLDGAKLCFLASLWHLSYIFIFVAYKALIALRLASMVVSIIGSPAECFSVMCLVFALNSIIVSRMHLRLEGLRFLTIGFGKSFLDF</sequence>
<dbReference type="AlphaFoldDB" id="A0A0W0G310"/>
<organism evidence="3 4">
    <name type="scientific">Moniliophthora roreri</name>
    <name type="common">Frosty pod rot fungus</name>
    <name type="synonym">Monilia roreri</name>
    <dbReference type="NCBI Taxonomy" id="221103"/>
    <lineage>
        <taxon>Eukaryota</taxon>
        <taxon>Fungi</taxon>
        <taxon>Dikarya</taxon>
        <taxon>Basidiomycota</taxon>
        <taxon>Agaricomycotina</taxon>
        <taxon>Agaricomycetes</taxon>
        <taxon>Agaricomycetidae</taxon>
        <taxon>Agaricales</taxon>
        <taxon>Marasmiineae</taxon>
        <taxon>Marasmiaceae</taxon>
        <taxon>Moniliophthora</taxon>
    </lineage>
</organism>
<evidence type="ECO:0000313" key="4">
    <source>
        <dbReference type="Proteomes" id="UP000054988"/>
    </source>
</evidence>
<name>A0A0W0G310_MONRR</name>
<feature type="transmembrane region" description="Helical" evidence="1">
    <location>
        <begin position="144"/>
        <end position="166"/>
    </location>
</feature>
<dbReference type="EMBL" id="LATX01001272">
    <property type="protein sequence ID" value="KTB42932.1"/>
    <property type="molecule type" value="Genomic_DNA"/>
</dbReference>
<feature type="domain" description="DUF6533" evidence="2">
    <location>
        <begin position="17"/>
        <end position="61"/>
    </location>
</feature>
<feature type="transmembrane region" description="Helical" evidence="1">
    <location>
        <begin position="261"/>
        <end position="285"/>
    </location>
</feature>
<dbReference type="InterPro" id="IPR045340">
    <property type="entry name" value="DUF6533"/>
</dbReference>